<keyword evidence="3" id="KW-1185">Reference proteome</keyword>
<evidence type="ECO:0000313" key="2">
    <source>
        <dbReference type="EMBL" id="KYC35502.1"/>
    </source>
</evidence>
<dbReference type="AlphaFoldDB" id="A0A139WSU1"/>
<sequence>MNFKVLLCSSVITINALAILPVYAQQLTPQQAQIARERLRCIMLGQGGDLSEPLSGELQYLQLRRLNPQLADRCRNLLKGIFPGQYLPNRTRRPVVNPFPPGSLIKEQNVPLINSTPATR</sequence>
<name>A0A139WSU1_9CYAN</name>
<dbReference type="RefSeq" id="WP_017748957.1">
    <property type="nucleotide sequence ID" value="NZ_KQ976354.1"/>
</dbReference>
<evidence type="ECO:0000256" key="1">
    <source>
        <dbReference type="SAM" id="SignalP"/>
    </source>
</evidence>
<dbReference type="EMBL" id="ANNX02000051">
    <property type="protein sequence ID" value="KYC35502.1"/>
    <property type="molecule type" value="Genomic_DNA"/>
</dbReference>
<feature type="chain" id="PRO_5007300426" evidence="1">
    <location>
        <begin position="25"/>
        <end position="120"/>
    </location>
</feature>
<feature type="signal peptide" evidence="1">
    <location>
        <begin position="1"/>
        <end position="24"/>
    </location>
</feature>
<dbReference type="Proteomes" id="UP000076925">
    <property type="component" value="Unassembled WGS sequence"/>
</dbReference>
<evidence type="ECO:0000313" key="3">
    <source>
        <dbReference type="Proteomes" id="UP000076925"/>
    </source>
</evidence>
<keyword evidence="1" id="KW-0732">Signal</keyword>
<reference evidence="2 3" key="1">
    <citation type="journal article" date="2013" name="Genome Biol. Evol.">
        <title>Genomes of Stigonematalean cyanobacteria (subsection V) and the evolution of oxygenic photosynthesis from prokaryotes to plastids.</title>
        <authorList>
            <person name="Dagan T."/>
            <person name="Roettger M."/>
            <person name="Stucken K."/>
            <person name="Landan G."/>
            <person name="Koch R."/>
            <person name="Major P."/>
            <person name="Gould S.B."/>
            <person name="Goremykin V.V."/>
            <person name="Rippka R."/>
            <person name="Tandeau de Marsac N."/>
            <person name="Gugger M."/>
            <person name="Lockhart P.J."/>
            <person name="Allen J.F."/>
            <person name="Brune I."/>
            <person name="Maus I."/>
            <person name="Puhler A."/>
            <person name="Martin W.F."/>
        </authorList>
    </citation>
    <scope>NUCLEOTIDE SEQUENCE [LARGE SCALE GENOMIC DNA]</scope>
    <source>
        <strain evidence="2 3">PCC 7110</strain>
    </source>
</reference>
<accession>A0A139WSU1</accession>
<comment type="caution">
    <text evidence="2">The sequence shown here is derived from an EMBL/GenBank/DDBJ whole genome shotgun (WGS) entry which is preliminary data.</text>
</comment>
<proteinExistence type="predicted"/>
<organism evidence="2 3">
    <name type="scientific">Scytonema hofmannii PCC 7110</name>
    <dbReference type="NCBI Taxonomy" id="128403"/>
    <lineage>
        <taxon>Bacteria</taxon>
        <taxon>Bacillati</taxon>
        <taxon>Cyanobacteriota</taxon>
        <taxon>Cyanophyceae</taxon>
        <taxon>Nostocales</taxon>
        <taxon>Scytonemataceae</taxon>
        <taxon>Scytonema</taxon>
    </lineage>
</organism>
<gene>
    <name evidence="2" type="ORF">WA1_06660</name>
</gene>
<protein>
    <submittedName>
        <fullName evidence="2">Uncharacterized protein</fullName>
    </submittedName>
</protein>